<evidence type="ECO:0000256" key="11">
    <source>
        <dbReference type="PIRSR" id="PIRSR001589-3"/>
    </source>
</evidence>
<dbReference type="GeneID" id="49395124"/>
<feature type="binding site" evidence="10">
    <location>
        <position position="288"/>
    </location>
    <ligand>
        <name>ATP</name>
        <dbReference type="ChEBI" id="CHEBI:30616"/>
    </ligand>
</feature>
<dbReference type="Gene3D" id="3.60.20.10">
    <property type="entry name" value="Glutamine Phosphoribosylpyrophosphate, subunit 1, domain 1"/>
    <property type="match status" value="1"/>
</dbReference>
<keyword evidence="6 9" id="KW-0061">Asparagine biosynthesis</keyword>
<accession>A0A837RBQ7</accession>
<dbReference type="InterPro" id="IPR001962">
    <property type="entry name" value="Asn_synthase"/>
</dbReference>
<keyword evidence="4 10" id="KW-0547">Nucleotide-binding</keyword>
<dbReference type="Pfam" id="PF00733">
    <property type="entry name" value="Asn_synthase"/>
    <property type="match status" value="1"/>
</dbReference>
<evidence type="ECO:0000256" key="8">
    <source>
        <dbReference type="ARBA" id="ARBA00048741"/>
    </source>
</evidence>
<dbReference type="EC" id="6.3.5.4" evidence="3"/>
<organism evidence="13 14">
    <name type="scientific">Lactiplantibacillus pentosus DSM 20314</name>
    <dbReference type="NCBI Taxonomy" id="1423791"/>
    <lineage>
        <taxon>Bacteria</taxon>
        <taxon>Bacillati</taxon>
        <taxon>Bacillota</taxon>
        <taxon>Bacilli</taxon>
        <taxon>Lactobacillales</taxon>
        <taxon>Lactobacillaceae</taxon>
        <taxon>Lactiplantibacillus</taxon>
    </lineage>
</organism>
<name>A0A837RBQ7_LACPE</name>
<evidence type="ECO:0000256" key="6">
    <source>
        <dbReference type="ARBA" id="ARBA00022888"/>
    </source>
</evidence>
<dbReference type="PIRSF" id="PIRSF001589">
    <property type="entry name" value="Asn_synthetase_glu-h"/>
    <property type="match status" value="1"/>
</dbReference>
<keyword evidence="9" id="KW-0028">Amino-acid biosynthesis</keyword>
<dbReference type="Proteomes" id="UP000051020">
    <property type="component" value="Unassembled WGS sequence"/>
</dbReference>
<comment type="caution">
    <text evidence="13">The sequence shown here is derived from an EMBL/GenBank/DDBJ whole genome shotgun (WGS) entry which is preliminary data.</text>
</comment>
<dbReference type="PANTHER" id="PTHR43284:SF1">
    <property type="entry name" value="ASPARAGINE SYNTHETASE"/>
    <property type="match status" value="1"/>
</dbReference>
<comment type="catalytic activity">
    <reaction evidence="8">
        <text>L-aspartate + L-glutamine + ATP + H2O = L-asparagine + L-glutamate + AMP + diphosphate + H(+)</text>
        <dbReference type="Rhea" id="RHEA:12228"/>
        <dbReference type="ChEBI" id="CHEBI:15377"/>
        <dbReference type="ChEBI" id="CHEBI:15378"/>
        <dbReference type="ChEBI" id="CHEBI:29985"/>
        <dbReference type="ChEBI" id="CHEBI:29991"/>
        <dbReference type="ChEBI" id="CHEBI:30616"/>
        <dbReference type="ChEBI" id="CHEBI:33019"/>
        <dbReference type="ChEBI" id="CHEBI:58048"/>
        <dbReference type="ChEBI" id="CHEBI:58359"/>
        <dbReference type="ChEBI" id="CHEBI:456215"/>
        <dbReference type="EC" id="6.3.5.4"/>
    </reaction>
</comment>
<dbReference type="GO" id="GO:0006529">
    <property type="term" value="P:asparagine biosynthetic process"/>
    <property type="evidence" value="ECO:0007669"/>
    <property type="project" value="UniProtKB-KW"/>
</dbReference>
<evidence type="ECO:0000256" key="10">
    <source>
        <dbReference type="PIRSR" id="PIRSR001589-2"/>
    </source>
</evidence>
<dbReference type="RefSeq" id="WP_050340091.1">
    <property type="nucleotide sequence ID" value="NZ_AZCU01000011.1"/>
</dbReference>
<reference evidence="13 14" key="1">
    <citation type="journal article" date="2015" name="Genome Announc.">
        <title>Expanding the biotechnology potential of lactobacilli through comparative genomics of 213 strains and associated genera.</title>
        <authorList>
            <person name="Sun Z."/>
            <person name="Harris H.M."/>
            <person name="McCann A."/>
            <person name="Guo C."/>
            <person name="Argimon S."/>
            <person name="Zhang W."/>
            <person name="Yang X."/>
            <person name="Jeffery I.B."/>
            <person name="Cooney J.C."/>
            <person name="Kagawa T.F."/>
            <person name="Liu W."/>
            <person name="Song Y."/>
            <person name="Salvetti E."/>
            <person name="Wrobel A."/>
            <person name="Rasinkangas P."/>
            <person name="Parkhill J."/>
            <person name="Rea M.C."/>
            <person name="O'Sullivan O."/>
            <person name="Ritari J."/>
            <person name="Douillard F.P."/>
            <person name="Paul Ross R."/>
            <person name="Yang R."/>
            <person name="Briner A.E."/>
            <person name="Felis G.E."/>
            <person name="de Vos W.M."/>
            <person name="Barrangou R."/>
            <person name="Klaenhammer T.R."/>
            <person name="Caufield P.W."/>
            <person name="Cui Y."/>
            <person name="Zhang H."/>
            <person name="O'Toole P.W."/>
        </authorList>
    </citation>
    <scope>NUCLEOTIDE SEQUENCE [LARGE SCALE GENOMIC DNA]</scope>
    <source>
        <strain evidence="13 14">DSM 20314</strain>
    </source>
</reference>
<dbReference type="PANTHER" id="PTHR43284">
    <property type="entry name" value="ASPARAGINE SYNTHETASE (GLUTAMINE-HYDROLYZING)"/>
    <property type="match status" value="1"/>
</dbReference>
<dbReference type="InterPro" id="IPR006426">
    <property type="entry name" value="Asn_synth_AEB"/>
</dbReference>
<evidence type="ECO:0000256" key="3">
    <source>
        <dbReference type="ARBA" id="ARBA00012737"/>
    </source>
</evidence>
<dbReference type="InterPro" id="IPR014729">
    <property type="entry name" value="Rossmann-like_a/b/a_fold"/>
</dbReference>
<evidence type="ECO:0000259" key="12">
    <source>
        <dbReference type="PROSITE" id="PS51278"/>
    </source>
</evidence>
<protein>
    <recommendedName>
        <fullName evidence="3">asparagine synthase (glutamine-hydrolyzing)</fullName>
        <ecNumber evidence="3">6.3.5.4</ecNumber>
    </recommendedName>
</protein>
<dbReference type="InterPro" id="IPR017932">
    <property type="entry name" value="GATase_2_dom"/>
</dbReference>
<dbReference type="InterPro" id="IPR051786">
    <property type="entry name" value="ASN_synthetase/amidase"/>
</dbReference>
<keyword evidence="5 10" id="KW-0067">ATP-binding</keyword>
<dbReference type="SUPFAM" id="SSF56235">
    <property type="entry name" value="N-terminal nucleophile aminohydrolases (Ntn hydrolases)"/>
    <property type="match status" value="1"/>
</dbReference>
<dbReference type="GO" id="GO:0004066">
    <property type="term" value="F:asparagine synthase (glutamine-hydrolyzing) activity"/>
    <property type="evidence" value="ECO:0007669"/>
    <property type="project" value="UniProtKB-EC"/>
</dbReference>
<dbReference type="InterPro" id="IPR029055">
    <property type="entry name" value="Ntn_hydrolases_N"/>
</dbReference>
<comment type="similarity">
    <text evidence="2">Belongs to the asparagine synthetase family.</text>
</comment>
<evidence type="ECO:0000256" key="4">
    <source>
        <dbReference type="ARBA" id="ARBA00022741"/>
    </source>
</evidence>
<dbReference type="EMBL" id="AZCU01000011">
    <property type="protein sequence ID" value="KRK24193.1"/>
    <property type="molecule type" value="Genomic_DNA"/>
</dbReference>
<feature type="site" description="Important for beta-aspartyl-AMP intermediate formation" evidence="11">
    <location>
        <position position="363"/>
    </location>
</feature>
<evidence type="ECO:0000256" key="2">
    <source>
        <dbReference type="ARBA" id="ARBA00005752"/>
    </source>
</evidence>
<comment type="pathway">
    <text evidence="1">Amino-acid biosynthesis; L-asparagine biosynthesis; L-asparagine from L-aspartate (L-Gln route): step 1/1.</text>
</comment>
<dbReference type="InterPro" id="IPR033738">
    <property type="entry name" value="AsnB_N"/>
</dbReference>
<evidence type="ECO:0000256" key="5">
    <source>
        <dbReference type="ARBA" id="ARBA00022840"/>
    </source>
</evidence>
<dbReference type="GO" id="GO:0005524">
    <property type="term" value="F:ATP binding"/>
    <property type="evidence" value="ECO:0007669"/>
    <property type="project" value="UniProtKB-KW"/>
</dbReference>
<dbReference type="SUPFAM" id="SSF52402">
    <property type="entry name" value="Adenine nucleotide alpha hydrolases-like"/>
    <property type="match status" value="1"/>
</dbReference>
<gene>
    <name evidence="13" type="ORF">FD24_GL000564</name>
</gene>
<dbReference type="NCBIfam" id="TIGR01536">
    <property type="entry name" value="asn_synth_AEB"/>
    <property type="match status" value="1"/>
</dbReference>
<feature type="binding site" evidence="10">
    <location>
        <position position="102"/>
    </location>
    <ligand>
        <name>L-glutamine</name>
        <dbReference type="ChEBI" id="CHEBI:58359"/>
    </ligand>
</feature>
<feature type="active site" description="For GATase activity" evidence="9">
    <location>
        <position position="2"/>
    </location>
</feature>
<evidence type="ECO:0000256" key="7">
    <source>
        <dbReference type="ARBA" id="ARBA00022962"/>
    </source>
</evidence>
<feature type="domain" description="Glutamine amidotransferase type-2" evidence="12">
    <location>
        <begin position="2"/>
        <end position="214"/>
    </location>
</feature>
<evidence type="ECO:0000256" key="9">
    <source>
        <dbReference type="PIRSR" id="PIRSR001589-1"/>
    </source>
</evidence>
<dbReference type="PROSITE" id="PS51278">
    <property type="entry name" value="GATASE_TYPE_2"/>
    <property type="match status" value="1"/>
</dbReference>
<dbReference type="GO" id="GO:0005829">
    <property type="term" value="C:cytosol"/>
    <property type="evidence" value="ECO:0007669"/>
    <property type="project" value="TreeGrafter"/>
</dbReference>
<dbReference type="CDD" id="cd00712">
    <property type="entry name" value="AsnB"/>
    <property type="match status" value="1"/>
</dbReference>
<evidence type="ECO:0000256" key="1">
    <source>
        <dbReference type="ARBA" id="ARBA00005187"/>
    </source>
</evidence>
<sequence length="632" mass="72729">MCGLVGCLTDRTLADNTAYDELVHEMTKMIVHRGPDDEGYFADDNITMGFRRLSIIDLAGGHQPLSYDNERYWLTFNGEIYNYIELREQLIQEGYPFKTDSDSEVILGMYAKYHEKLTTYLRGMFAFVIWDKQEKTLFAARDQFGIKPFYYAIAGNDFYYASESKAIYKILKDKQFDQDALQDYLTFQYVPEPETLTKEIKLLAPGCSLTKKLGAAPQIKRYYHREFHPVKRSEQEYAERLKATLIDSVKIHMRSDVPVGAFLSGGIDSSIVVAIAKQFNPNLQTISVGFERPGYSELDVAQETAAQLGVENKQMTITPEAFMAAFPHFVWSMDDPLADPAAVPQYFLTKEAVKHVKVCLTGEGADELFGGYTIYHEPESLKPFRYTKPFNGALHRIATMIPEGVRGKSLLMRGTTPLENRYVGNAFIFNEAEKQQFMNHYNADHTFPQATKAYYQEAADYDPISKMQFVDMHTWLNGDLLHNADRTALAHNLELRTPFVDRAVFDLAAEIPAELRIAHGTTKYILRKAVEEIVPAHVLHRKKLGFPVPIRWWLKDEMYDWAKQIIQDSQTEQYFDKTYFLNLLDEHRAGTRDNSRKLWTVLTFMMWHKIYVEAETLMDSRTANQVAAEVEI</sequence>
<dbReference type="AlphaFoldDB" id="A0A837RBQ7"/>
<dbReference type="Gene3D" id="3.40.50.620">
    <property type="entry name" value="HUPs"/>
    <property type="match status" value="1"/>
</dbReference>
<proteinExistence type="inferred from homology"/>
<dbReference type="Pfam" id="PF13537">
    <property type="entry name" value="GATase_7"/>
    <property type="match status" value="1"/>
</dbReference>
<keyword evidence="7 9" id="KW-0315">Glutamine amidotransferase</keyword>
<evidence type="ECO:0000313" key="13">
    <source>
        <dbReference type="EMBL" id="KRK24193.1"/>
    </source>
</evidence>
<evidence type="ECO:0000313" key="14">
    <source>
        <dbReference type="Proteomes" id="UP000051020"/>
    </source>
</evidence>
<dbReference type="CDD" id="cd01991">
    <property type="entry name" value="Asn_synthase_B_C"/>
    <property type="match status" value="1"/>
</dbReference>